<comment type="caution">
    <text evidence="12">The sequence shown here is derived from an EMBL/GenBank/DDBJ whole genome shotgun (WGS) entry which is preliminary data.</text>
</comment>
<keyword evidence="3" id="KW-0963">Cytoplasm</keyword>
<keyword evidence="9" id="KW-0131">Cell cycle</keyword>
<gene>
    <name evidence="12" type="ORF">A1O3_01966</name>
</gene>
<feature type="region of interest" description="Disordered" evidence="11">
    <location>
        <begin position="1"/>
        <end position="27"/>
    </location>
</feature>
<dbReference type="Proteomes" id="UP000019478">
    <property type="component" value="Unassembled WGS sequence"/>
</dbReference>
<evidence type="ECO:0000313" key="12">
    <source>
        <dbReference type="EMBL" id="EXJ88902.1"/>
    </source>
</evidence>
<dbReference type="eggNOG" id="ENOG502S1U0">
    <property type="taxonomic scope" value="Eukaryota"/>
</dbReference>
<evidence type="ECO:0000313" key="13">
    <source>
        <dbReference type="Proteomes" id="UP000019478"/>
    </source>
</evidence>
<dbReference type="OrthoDB" id="5372507at2759"/>
<feature type="region of interest" description="Disordered" evidence="11">
    <location>
        <begin position="89"/>
        <end position="111"/>
    </location>
</feature>
<evidence type="ECO:0000256" key="11">
    <source>
        <dbReference type="SAM" id="MobiDB-lite"/>
    </source>
</evidence>
<keyword evidence="5" id="KW-0493">Microtubule</keyword>
<sequence>MSLLYSQDNWREEAEDSETAEMQASPSKARAAALEAHSWSLVLSWLSDLYQPWPVPSVERNAATLKALQGLMAENVAADQVRALVSAAQREEVAAHSHDPDRTNSPLGTTTQSTNAEARLRALKSSLPPASRPALDSLAGAAVLLGYPPPPPSTDSSSFARGLHFEILGLARQMCEYETQLSSIDALIADLDRQIAQVQHTISAFPRTTAANVLDPSSTLYTGPAVPSVSASSSPPSPAMTTTTTDEDSLTLHAQTLQHQRETKQLALKCAEYRDRIGALERRAAARTGTGSRGTTAAELAAKLAAKQDAIRRKTAKIDLLEAKVRSFHGLPPDLHASRAEVHRAQAELDRLGRKRDALFERMGA</sequence>
<dbReference type="Pfam" id="PF25762">
    <property type="entry name" value="HAUS1"/>
    <property type="match status" value="1"/>
</dbReference>
<dbReference type="AlphaFoldDB" id="W9Y7U9"/>
<evidence type="ECO:0000256" key="10">
    <source>
        <dbReference type="SAM" id="Coils"/>
    </source>
</evidence>
<protein>
    <submittedName>
        <fullName evidence="12">Uncharacterized protein</fullName>
    </submittedName>
</protein>
<keyword evidence="4" id="KW-0132">Cell division</keyword>
<dbReference type="PANTHER" id="PTHR31570">
    <property type="entry name" value="HAUS AUGMIN-LIKE COMPLEX SUBUNIT 1"/>
    <property type="match status" value="1"/>
</dbReference>
<evidence type="ECO:0000256" key="5">
    <source>
        <dbReference type="ARBA" id="ARBA00022701"/>
    </source>
</evidence>
<proteinExistence type="inferred from homology"/>
<keyword evidence="13" id="KW-1185">Reference proteome</keyword>
<evidence type="ECO:0000256" key="2">
    <source>
        <dbReference type="ARBA" id="ARBA00005479"/>
    </source>
</evidence>
<dbReference type="GO" id="GO:0005874">
    <property type="term" value="C:microtubule"/>
    <property type="evidence" value="ECO:0007669"/>
    <property type="project" value="UniProtKB-KW"/>
</dbReference>
<feature type="compositionally biased region" description="Low complexity" evidence="11">
    <location>
        <begin position="224"/>
        <end position="244"/>
    </location>
</feature>
<evidence type="ECO:0000256" key="7">
    <source>
        <dbReference type="ARBA" id="ARBA00023054"/>
    </source>
</evidence>
<evidence type="ECO:0000256" key="3">
    <source>
        <dbReference type="ARBA" id="ARBA00022490"/>
    </source>
</evidence>
<comment type="subcellular location">
    <subcellularLocation>
        <location evidence="1">Cytoplasm</location>
        <location evidence="1">Cytoskeleton</location>
        <location evidence="1">Spindle</location>
    </subcellularLocation>
</comment>
<feature type="compositionally biased region" description="Basic and acidic residues" evidence="11">
    <location>
        <begin position="89"/>
        <end position="102"/>
    </location>
</feature>
<dbReference type="GO" id="GO:0005819">
    <property type="term" value="C:spindle"/>
    <property type="evidence" value="ECO:0007669"/>
    <property type="project" value="UniProtKB-SubCell"/>
</dbReference>
<feature type="coiled-coil region" evidence="10">
    <location>
        <begin position="304"/>
        <end position="362"/>
    </location>
</feature>
<comment type="similarity">
    <text evidence="2">Belongs to the HAUS1 family.</text>
</comment>
<evidence type="ECO:0000256" key="8">
    <source>
        <dbReference type="ARBA" id="ARBA00023212"/>
    </source>
</evidence>
<evidence type="ECO:0000256" key="6">
    <source>
        <dbReference type="ARBA" id="ARBA00022776"/>
    </source>
</evidence>
<dbReference type="PANTHER" id="PTHR31570:SF1">
    <property type="entry name" value="HAUS AUGMIN-LIKE COMPLEX SUBUNIT 1"/>
    <property type="match status" value="1"/>
</dbReference>
<organism evidence="12 13">
    <name type="scientific">Capronia epimyces CBS 606.96</name>
    <dbReference type="NCBI Taxonomy" id="1182542"/>
    <lineage>
        <taxon>Eukaryota</taxon>
        <taxon>Fungi</taxon>
        <taxon>Dikarya</taxon>
        <taxon>Ascomycota</taxon>
        <taxon>Pezizomycotina</taxon>
        <taxon>Eurotiomycetes</taxon>
        <taxon>Chaetothyriomycetidae</taxon>
        <taxon>Chaetothyriales</taxon>
        <taxon>Herpotrichiellaceae</taxon>
        <taxon>Capronia</taxon>
    </lineage>
</organism>
<name>W9Y7U9_9EURO</name>
<dbReference type="RefSeq" id="XP_007730299.1">
    <property type="nucleotide sequence ID" value="XM_007732109.1"/>
</dbReference>
<keyword evidence="8" id="KW-0206">Cytoskeleton</keyword>
<dbReference type="InterPro" id="IPR026243">
    <property type="entry name" value="HAUS1"/>
</dbReference>
<evidence type="ECO:0000256" key="4">
    <source>
        <dbReference type="ARBA" id="ARBA00022618"/>
    </source>
</evidence>
<evidence type="ECO:0000256" key="1">
    <source>
        <dbReference type="ARBA" id="ARBA00004186"/>
    </source>
</evidence>
<keyword evidence="6" id="KW-0498">Mitosis</keyword>
<dbReference type="GO" id="GO:0051301">
    <property type="term" value="P:cell division"/>
    <property type="evidence" value="ECO:0007669"/>
    <property type="project" value="UniProtKB-KW"/>
</dbReference>
<dbReference type="HOGENOM" id="CLU_068908_0_0_1"/>
<feature type="region of interest" description="Disordered" evidence="11">
    <location>
        <begin position="224"/>
        <end position="245"/>
    </location>
</feature>
<keyword evidence="7 10" id="KW-0175">Coiled coil</keyword>
<dbReference type="EMBL" id="AMGY01000002">
    <property type="protein sequence ID" value="EXJ88902.1"/>
    <property type="molecule type" value="Genomic_DNA"/>
</dbReference>
<dbReference type="GeneID" id="19166099"/>
<dbReference type="GO" id="GO:0051225">
    <property type="term" value="P:spindle assembly"/>
    <property type="evidence" value="ECO:0007669"/>
    <property type="project" value="InterPro"/>
</dbReference>
<accession>W9Y7U9</accession>
<dbReference type="GO" id="GO:0070652">
    <property type="term" value="C:HAUS complex"/>
    <property type="evidence" value="ECO:0007669"/>
    <property type="project" value="InterPro"/>
</dbReference>
<dbReference type="GO" id="GO:0005829">
    <property type="term" value="C:cytosol"/>
    <property type="evidence" value="ECO:0007669"/>
    <property type="project" value="TreeGrafter"/>
</dbReference>
<evidence type="ECO:0000256" key="9">
    <source>
        <dbReference type="ARBA" id="ARBA00023306"/>
    </source>
</evidence>
<reference evidence="12 13" key="1">
    <citation type="submission" date="2013-03" db="EMBL/GenBank/DDBJ databases">
        <title>The Genome Sequence of Capronia epimyces CBS 606.96.</title>
        <authorList>
            <consortium name="The Broad Institute Genomics Platform"/>
            <person name="Cuomo C."/>
            <person name="de Hoog S."/>
            <person name="Gorbushina A."/>
            <person name="Walker B."/>
            <person name="Young S.K."/>
            <person name="Zeng Q."/>
            <person name="Gargeya S."/>
            <person name="Fitzgerald M."/>
            <person name="Haas B."/>
            <person name="Abouelleil A."/>
            <person name="Allen A.W."/>
            <person name="Alvarado L."/>
            <person name="Arachchi H.M."/>
            <person name="Berlin A.M."/>
            <person name="Chapman S.B."/>
            <person name="Gainer-Dewar J."/>
            <person name="Goldberg J."/>
            <person name="Griggs A."/>
            <person name="Gujja S."/>
            <person name="Hansen M."/>
            <person name="Howarth C."/>
            <person name="Imamovic A."/>
            <person name="Ireland A."/>
            <person name="Larimer J."/>
            <person name="McCowan C."/>
            <person name="Murphy C."/>
            <person name="Pearson M."/>
            <person name="Poon T.W."/>
            <person name="Priest M."/>
            <person name="Roberts A."/>
            <person name="Saif S."/>
            <person name="Shea T."/>
            <person name="Sisk P."/>
            <person name="Sykes S."/>
            <person name="Wortman J."/>
            <person name="Nusbaum C."/>
            <person name="Birren B."/>
        </authorList>
    </citation>
    <scope>NUCLEOTIDE SEQUENCE [LARGE SCALE GENOMIC DNA]</scope>
    <source>
        <strain evidence="12 13">CBS 606.96</strain>
    </source>
</reference>